<gene>
    <name evidence="1" type="ORF">LCGC14_1297840</name>
</gene>
<sequence>MAFPLGSPWLGSTPSPAYAGVFIPEVWSGKLVEKFYEATVLGAIANTDYEGEIKNKGDTVQIRSRPDVTISDYTADVELAVTRPSVAKQSLSIDKGKYFNLALDDVMEIQSDIDQLSIWAEDASEAMTIAVDTDVLADVSDITGAGTNIDADNRSLTAGAISGDLDIGVAATPQFVSGAGAGTFAGDTAANAEKIVDFIINCGQVLDEQNIPENSRFMVIPAWLAARIKRSDLKDASLAGDGTSILRNGRLGMIDRFTLYLSNLLLPATASTTAYPVLFGTTAALTFAAQFTKLETLRSERSFSNLLRGLQVFGYRVVNGVALGLGHVTKGNEG</sequence>
<reference evidence="1" key="1">
    <citation type="journal article" date="2015" name="Nature">
        <title>Complex archaea that bridge the gap between prokaryotes and eukaryotes.</title>
        <authorList>
            <person name="Spang A."/>
            <person name="Saw J.H."/>
            <person name="Jorgensen S.L."/>
            <person name="Zaremba-Niedzwiedzka K."/>
            <person name="Martijn J."/>
            <person name="Lind A.E."/>
            <person name="van Eijk R."/>
            <person name="Schleper C."/>
            <person name="Guy L."/>
            <person name="Ettema T.J."/>
        </authorList>
    </citation>
    <scope>NUCLEOTIDE SEQUENCE</scope>
</reference>
<evidence type="ECO:0000313" key="1">
    <source>
        <dbReference type="EMBL" id="KKM84565.1"/>
    </source>
</evidence>
<organism evidence="1">
    <name type="scientific">marine sediment metagenome</name>
    <dbReference type="NCBI Taxonomy" id="412755"/>
    <lineage>
        <taxon>unclassified sequences</taxon>
        <taxon>metagenomes</taxon>
        <taxon>ecological metagenomes</taxon>
    </lineage>
</organism>
<dbReference type="AlphaFoldDB" id="A0A0F9N742"/>
<name>A0A0F9N742_9ZZZZ</name>
<accession>A0A0F9N742</accession>
<comment type="caution">
    <text evidence="1">The sequence shown here is derived from an EMBL/GenBank/DDBJ whole genome shotgun (WGS) entry which is preliminary data.</text>
</comment>
<dbReference type="EMBL" id="LAZR01007546">
    <property type="protein sequence ID" value="KKM84565.1"/>
    <property type="molecule type" value="Genomic_DNA"/>
</dbReference>
<proteinExistence type="predicted"/>
<protein>
    <submittedName>
        <fullName evidence="1">Uncharacterized protein</fullName>
    </submittedName>
</protein>